<evidence type="ECO:0000256" key="3">
    <source>
        <dbReference type="PROSITE-ProRule" id="PRU00124"/>
    </source>
</evidence>
<feature type="domain" description="MAM" evidence="6">
    <location>
        <begin position="4822"/>
        <end position="4980"/>
    </location>
</feature>
<feature type="domain" description="MAM" evidence="6">
    <location>
        <begin position="3346"/>
        <end position="3509"/>
    </location>
</feature>
<feature type="domain" description="MAM" evidence="6">
    <location>
        <begin position="357"/>
        <end position="523"/>
    </location>
</feature>
<feature type="disulfide bond" evidence="3">
    <location>
        <begin position="5947"/>
        <end position="5962"/>
    </location>
</feature>
<dbReference type="OrthoDB" id="412155at2759"/>
<feature type="disulfide bond" evidence="3">
    <location>
        <begin position="1767"/>
        <end position="1779"/>
    </location>
</feature>
<feature type="disulfide bond" evidence="3">
    <location>
        <begin position="5752"/>
        <end position="5767"/>
    </location>
</feature>
<feature type="region of interest" description="Disordered" evidence="4">
    <location>
        <begin position="2860"/>
        <end position="2883"/>
    </location>
</feature>
<dbReference type="InterPro" id="IPR000998">
    <property type="entry name" value="MAM_dom"/>
</dbReference>
<feature type="disulfide bond" evidence="3">
    <location>
        <begin position="1786"/>
        <end position="1801"/>
    </location>
</feature>
<feature type="disulfide bond" evidence="3">
    <location>
        <begin position="1774"/>
        <end position="1792"/>
    </location>
</feature>
<feature type="domain" description="MAM" evidence="6">
    <location>
        <begin position="3005"/>
        <end position="3167"/>
    </location>
</feature>
<feature type="domain" description="MAM" evidence="6">
    <location>
        <begin position="5554"/>
        <end position="5713"/>
    </location>
</feature>
<feature type="signal peptide" evidence="5">
    <location>
        <begin position="1"/>
        <end position="23"/>
    </location>
</feature>
<evidence type="ECO:0000256" key="2">
    <source>
        <dbReference type="ARBA" id="ARBA00023157"/>
    </source>
</evidence>
<feature type="domain" description="MAM" evidence="6">
    <location>
        <begin position="2035"/>
        <end position="2179"/>
    </location>
</feature>
<feature type="domain" description="MAM" evidence="6">
    <location>
        <begin position="3922"/>
        <end position="4083"/>
    </location>
</feature>
<feature type="domain" description="MAM" evidence="6">
    <location>
        <begin position="3511"/>
        <end position="3680"/>
    </location>
</feature>
<feature type="disulfide bond" evidence="3">
    <location>
        <begin position="4113"/>
        <end position="4131"/>
    </location>
</feature>
<feature type="domain" description="MAM" evidence="6">
    <location>
        <begin position="1599"/>
        <end position="1760"/>
    </location>
</feature>
<dbReference type="InterPro" id="IPR013320">
    <property type="entry name" value="ConA-like_dom_sf"/>
</dbReference>
<feature type="disulfide bond" evidence="3">
    <location>
        <begin position="3884"/>
        <end position="3896"/>
    </location>
</feature>
<feature type="domain" description="MAM" evidence="6">
    <location>
        <begin position="1211"/>
        <end position="1401"/>
    </location>
</feature>
<feature type="compositionally biased region" description="Low complexity" evidence="4">
    <location>
        <begin position="3213"/>
        <end position="3224"/>
    </location>
</feature>
<feature type="disulfide bond" evidence="3">
    <location>
        <begin position="5935"/>
        <end position="5953"/>
    </location>
</feature>
<feature type="disulfide bond" evidence="3">
    <location>
        <begin position="5740"/>
        <end position="5758"/>
    </location>
</feature>
<dbReference type="PRINTS" id="PR00020">
    <property type="entry name" value="MAMDOMAIN"/>
</dbReference>
<feature type="disulfide bond" evidence="3">
    <location>
        <begin position="4125"/>
        <end position="4140"/>
    </location>
</feature>
<evidence type="ECO:0000313" key="7">
    <source>
        <dbReference type="EMBL" id="KAJ8050465.1"/>
    </source>
</evidence>
<dbReference type="InterPro" id="IPR036055">
    <property type="entry name" value="LDL_receptor-like_sf"/>
</dbReference>
<accession>A0A9Q1CTB4</accession>
<feature type="disulfide bond" evidence="3">
    <location>
        <begin position="4106"/>
        <end position="4118"/>
    </location>
</feature>
<proteinExistence type="predicted"/>
<comment type="caution">
    <text evidence="7">The sequence shown here is derived from an EMBL/GenBank/DDBJ whole genome shotgun (WGS) entry which is preliminary data.</text>
</comment>
<evidence type="ECO:0000256" key="1">
    <source>
        <dbReference type="ARBA" id="ARBA00022737"/>
    </source>
</evidence>
<feature type="disulfide bond" evidence="3">
    <location>
        <begin position="5514"/>
        <end position="5526"/>
    </location>
</feature>
<dbReference type="PROSITE" id="PS01209">
    <property type="entry name" value="LDLRA_1"/>
    <property type="match status" value="4"/>
</dbReference>
<keyword evidence="2 3" id="KW-1015">Disulfide bond</keyword>
<protein>
    <submittedName>
        <fullName evidence="7">MAM and LDL-receptor class A domain-containing protein 2</fullName>
    </submittedName>
</protein>
<feature type="region of interest" description="Disordered" evidence="4">
    <location>
        <begin position="3207"/>
        <end position="3226"/>
    </location>
</feature>
<feature type="domain" description="MAM" evidence="6">
    <location>
        <begin position="1397"/>
        <end position="1558"/>
    </location>
</feature>
<dbReference type="PANTHER" id="PTHR23282:SF101">
    <property type="entry name" value="MAM DOMAIN-CONTAINING PROTEIN"/>
    <property type="match status" value="1"/>
</dbReference>
<dbReference type="PROSITE" id="PS50060">
    <property type="entry name" value="MAM_2"/>
    <property type="match status" value="33"/>
</dbReference>
<keyword evidence="8" id="KW-1185">Reference proteome</keyword>
<feature type="domain" description="MAM" evidence="6">
    <location>
        <begin position="4141"/>
        <end position="4306"/>
    </location>
</feature>
<dbReference type="InterPro" id="IPR002172">
    <property type="entry name" value="LDrepeatLR_classA_rpt"/>
</dbReference>
<evidence type="ECO:0000256" key="5">
    <source>
        <dbReference type="SAM" id="SignalP"/>
    </source>
</evidence>
<feature type="domain" description="MAM" evidence="6">
    <location>
        <begin position="1040"/>
        <end position="1209"/>
    </location>
</feature>
<feature type="domain" description="MAM" evidence="6">
    <location>
        <begin position="25"/>
        <end position="186"/>
    </location>
</feature>
<dbReference type="Gene3D" id="2.60.120.200">
    <property type="match status" value="33"/>
</dbReference>
<feature type="disulfide bond" evidence="3">
    <location>
        <begin position="3903"/>
        <end position="3918"/>
    </location>
</feature>
<feature type="domain" description="MAM" evidence="6">
    <location>
        <begin position="536"/>
        <end position="699"/>
    </location>
</feature>
<feature type="disulfide bond" evidence="3">
    <location>
        <begin position="5521"/>
        <end position="5539"/>
    </location>
</feature>
<feature type="disulfide bond" evidence="3">
    <location>
        <begin position="1567"/>
        <end position="1585"/>
    </location>
</feature>
<dbReference type="PROSITE" id="PS50068">
    <property type="entry name" value="LDLRA_2"/>
    <property type="match status" value="10"/>
</dbReference>
<reference evidence="7" key="1">
    <citation type="submission" date="2021-10" db="EMBL/GenBank/DDBJ databases">
        <title>Tropical sea cucumber genome reveals ecological adaptation and Cuvierian tubules defense mechanism.</title>
        <authorList>
            <person name="Chen T."/>
        </authorList>
    </citation>
    <scope>NUCLEOTIDE SEQUENCE</scope>
    <source>
        <strain evidence="7">Nanhai2018</strain>
        <tissue evidence="7">Muscle</tissue>
    </source>
</reference>
<feature type="domain" description="MAM" evidence="6">
    <location>
        <begin position="3719"/>
        <end position="3877"/>
    </location>
</feature>
<dbReference type="PRINTS" id="PR00261">
    <property type="entry name" value="LDLRECEPTOR"/>
</dbReference>
<dbReference type="Gene3D" id="4.10.400.10">
    <property type="entry name" value="Low-density Lipoprotein Receptor"/>
    <property type="match status" value="5"/>
</dbReference>
<dbReference type="CDD" id="cd00112">
    <property type="entry name" value="LDLa"/>
    <property type="match status" value="9"/>
</dbReference>
<feature type="domain" description="MAM" evidence="6">
    <location>
        <begin position="5348"/>
        <end position="5506"/>
    </location>
</feature>
<feature type="domain" description="MAM" evidence="6">
    <location>
        <begin position="4310"/>
        <end position="4474"/>
    </location>
</feature>
<feature type="disulfide bond" evidence="3">
    <location>
        <begin position="5733"/>
        <end position="5745"/>
    </location>
</feature>
<dbReference type="SMART" id="SM00192">
    <property type="entry name" value="LDLa"/>
    <property type="match status" value="10"/>
</dbReference>
<feature type="domain" description="MAM" evidence="6">
    <location>
        <begin position="190"/>
        <end position="354"/>
    </location>
</feature>
<dbReference type="SMART" id="SM00137">
    <property type="entry name" value="MAM"/>
    <property type="match status" value="32"/>
</dbReference>
<dbReference type="SUPFAM" id="SSF49899">
    <property type="entry name" value="Concanavalin A-like lectins/glucanases"/>
    <property type="match status" value="33"/>
</dbReference>
<feature type="domain" description="MAM" evidence="6">
    <location>
        <begin position="2516"/>
        <end position="2678"/>
    </location>
</feature>
<dbReference type="Pfam" id="PF00629">
    <property type="entry name" value="MAM"/>
    <property type="match status" value="33"/>
</dbReference>
<feature type="chain" id="PRO_5040211088" evidence="5">
    <location>
        <begin position="24"/>
        <end position="5978"/>
    </location>
</feature>
<feature type="domain" description="MAM" evidence="6">
    <location>
        <begin position="1806"/>
        <end position="1973"/>
    </location>
</feature>
<dbReference type="EMBL" id="JAIZAY010000001">
    <property type="protein sequence ID" value="KAJ8050465.1"/>
    <property type="molecule type" value="Genomic_DNA"/>
</dbReference>
<dbReference type="InterPro" id="IPR051560">
    <property type="entry name" value="MAM_domain-containing"/>
</dbReference>
<feature type="disulfide bond" evidence="3">
    <location>
        <begin position="1579"/>
        <end position="1594"/>
    </location>
</feature>
<dbReference type="InterPro" id="IPR023415">
    <property type="entry name" value="LDLR_class-A_CS"/>
</dbReference>
<feature type="domain" description="MAM" evidence="6">
    <location>
        <begin position="701"/>
        <end position="860"/>
    </location>
</feature>
<sequence length="5978" mass="662322">MEDNLRLFLVLSLVSCFFIQGHSLAECDFEDDFCTYTQATDDDFNWFRKYGSTPSGNTGPSQDHTLKTSAGIYTYIEASNPRPGDKARLVSQVFKNAGEYCVEFWYHMWGRDIDTLNVYLQPTNLTGLTDPLWTKLGAQGNRWIYGQIFHNMTVPFQVIYEGVRGNSFQGDIALDDVSVLEGECPIRGINDCDFEMPNLCGYIQDDTDDFDWTPNQGSTPLSGTGPSFDSTYRTPEGTYLFLNTSDSTSVFQRARLLSPVIDPVEWGEDQCWFFSYHIYGTHIGQLQIKMKDAGGFPIWQRRTVNLGNHWYKGQLHINQVQPYQLIFEGVVGNGIFGHIALDDIGFTANKSCPDVEGSCTFEDGTCVWANSHFDDMDWLENSGRTISGSTGPSADHTLGTEDGIYLYIETSTGQSGDTAILISPPMERNRHCLSFWYNMFGFDTGAIRIYIINDVVSLSPDLTLIWGRFGEQSSSEDEWLNGKVFVNSTTPIFRLEIAGSKANGFSGDLAIDDIELFDEECDTYPADADPRSIVTFDCDFEYGTCGWTQSTTDDLDWTVEIGPTPTTGTGPSGDHTLDGDGHYIFLESHEASTGAVATLVSPRQTPNNEGMHCMKFWYHMSGSTMGNLNMAVGIFNGNDVVDTIRWLMVGDRGYEWLAGAVQIESQQDFRVSINGVAGPGLYSDMAVDDITLLDGTCPDEDFCHFELDFCDWYQETTLDDFDWMKGPASMVPYEGGVTDKTTGTPTGNLIFLDMTKQINGDQAWLYSYNLTALDRDYCLQFWYRYSGSGVLQIGWRHPGENDLRVLWTEPALVPDRWLYGSVTITPPDIAQIVIKGVVGSTSNAVIGMDEISLSFGGCASPASCSFEDGLCGWQQDRDDDEDWVRISGRTPSSSTGPSADHTFQDANGLYVYLESSTAANGELARLISQPLLATTESCFEFWYHMYGQTMGTLSLYLQRAQSSSKTLLLQKSGDQGNAWFQERVTVYSSVDFFLVFEGVDDDSFYGDMALDDLNYMPYACDSIPPTFVPTVRPTSPPTAYDCDFENEDTCTWTQVSGDDDDFDWEISKGATDTFGTGPPADHTLQSKNGHYIHIDVTSQAATSVARLLSAPVMMAENSTDVCLEFWYHMYGSHVDTLNVLAVDEPDGFDEPVLWTRSGNQGYDWLYDQVQVSNFSGDDLYFLFEGYAGSSYRGDIALDDLRIINGSCPGRPLCDFEDGNVCGYTLVTGDPSYPYEWKITTPGDSPELGLPRDHSLSTDAGHFLYVTSDSTTNATGSAFMYSAGYPVDPDSIYVRLTYWSVETAGLGDLRHSVYVSASSAELFGPTLRMERMPRNDFETEAVDEEFWRYNEFYGFVDTQNGGVIIVAFEGLISAPYIEGIIAVDDVKVLQENGPIQFFGCSFETDLCSWSNTQYGDEFDWLRHSGGTGSSLTGPTVDHTLGTPSGWYLFIEASDGNVGYRAKLESAMVHKEDTRTEKCFQFWYHMSGSSVGTLRVSWETALQSRTIWSMTGDKGDQWLYGEANYLPPADFRLIIEAIRGTDHDSDISIDDVAYQATCAQPTDAVPFDCGDGNTVSSLQLCDWNVDCANGLDEAWCLPNGFDNGLGWYSTQEYYYYPWVNATADQGSGPTEDAQNGTSGGYAMVDVNNPFPAGEGKAVLESPQIQQVYGRCQLSFWYYLTGGDVGKLTVSYKPTDSLLGQTVLARIRPGNQGNYWQEVIIDMNRIARPFKILFEAEPTLTSGELIAIDYITESPAFTGQCAPLPRQTSCGNGEFRCSNGACVSEDVKCDFSDDCGDSSDELQCDDENLRCNFEFGLCNFGQVRNQDQSDWEWTSSTLRGGIEDTAPTRDHTRNDAGGMYLLFDQGRPEVTSQTEAWISSPNFYAPTNKNCKVKFWYYLWGRDVGLLKLSMRQDAGPPTNDIFTVSGSRPFDSWVWVEQDLSWNGLGQLVFQAVSGDGSEGSIALDDIVFTEDCTYSEDLLPGFATTTPMSPGPTTPQECNPSWYICESDADVCVTPAQMCDFFPNCPNNADDESMCGSCDFDNSLCGMESVQGWSAVQAGIYPGYPGTDKDQSLTGYYAASFASYSTMKTPPLGPSGSQCQMEFFYWVSGDSGTFQVNLQGAESTSQLFRADGGQGSVWKRKTIFLGAVSSRFQIQFSSQFFTGSSFKVAVDGITYLNCDPQDSLPSADANCTFESGLCGYYQLQAPDDEFDWIRINGRTSSSFTGPEFDHTTGQGYYVYIETSGNRDEGDRAKLALHPQKPTDADGICISFWYHMYGDSIGALNVYLKTGSEESLLFTKHQTQGNVWRKGQFPLQTDDGWQLIFEAVAGWSFTSDIALDDVFIYPEPCPVSRDCNFESGFCLWTQDGSDDFDWSLGSNGVIEDGTGPPVDHTRGTDNGIYAYIYTKSGRYPGEVSRLQSPTYPDTVAECLSFFYIVTGDNVGTLSVRSYNLVLSELSDNLLVIAGNDERIWRKALVSVSAAHPYRIIIEGSLGLDHKTGTIAIDDLDVKDGFCPRRGFCDFEEDICTWINEEEKDDFDWIIFSGSTSSVGTGPTNDHTLGNSLGHYIFIETSQGGTGFKAWLVSEYIPATDGGFNCLSFWYHMYGNAIGDLRVYMRPEGQNMTELWVESGDHGDVWLKGQINLYSDIQYQMIMEGVRTDSPYGDIALDDIDIEMQVCEGQAGGQLYLDCTFENDLCFYQRDVNSDYNWELGVDQDFGPEEDHTSGSGSYLYMNMSIPHVNGGRAIITSRLQTPSPDGRCLTFWYHMLGIRIDTLAVYVNEGENRKLVFKRSGSQGDEWIRAEKTIETLLPWTLSFEGRYLADDYGNIALDDVIVLDTPCVAARECDFEGGFCGWQQDQGDAQDWARTSGPTTSQNTGPSVDHSTGTSEGYYAYLETSYGIAGDNARLLSPVYPYTDGDCFTMWYHMYGATIDTLNVYKYDLVTDEYTNLFSRSALNVDEWRFTQVTVQCPHRFQIVVESIRGASYTGDIAIDDIALKFGSCGGNPGFCTFQEDTCSWTNIQGEDDVDWLRMRGLHAHENDVLYDHTTGTDLGFYLSFEILPLIVSPGDKALLVSEHMPVTADSCLIFWYHYFGEGSGSLKAYKVSSSGTATVIFTAPGKTGDVWSMAMVSVTSQEEYQINIEAVCLSSSGTGHIAIDDVDLEPVPCSSLTTTTPSPTTPAPTRAMGQYDCTFEDDFCMWVQDATNDFDWERNRGSTSSPNTGPSSDHTTGGALGWYIHIDVTGQNIKTWARIVSPEIQAGNIGYCMQFWYHMYGATVNQLNVFKRSGATDTVEWTRRGNQGDRWLRGQIFMTGSFKVVFDGRSGGNHDGDIALDDIFFFEGSCPVADLCDFESSLEVCGFYQYESDVYNWLLYSAQNADPLSERQPPVDVTYGTNMGHYMFFNVSAEGFIGTNKAVFYTQTMSSSDTCVRFWYRTNGITAQLTIYQEINGNQLPGISFSNGQRSSTRWHLGQAAFTGSFGYKLQFEGALGDGDVYVAIDDIEISSKSCDQLANCNFEDNLCTYVNVAEDEFDWRRQPGSSLSAYVGPRVDHTFGVTSGHYAFADTSSPRATGDKAWMITDTSIDVATPYCMSLWFYMDGNEGDNVGNLTLYQRRSESETNTWNILQSWTTGRRTDQWVHQLVDISALWPFIQLVFEAKAGLTTAGGIAVDDLQLYPGECLAPTQPPCIFLCGDGSCLTDERLICDFREDCSDGSDEYSCGACTFENGLCSYVDISTGSYRWRNGTGNTVPISTGPNVDHTLDTSSGSYMYVTANAGSGFSMAILQSGEMNNAAPSCLLTFWAQIQGQDIDHLGTYLLVGTSRTLIHWVETDLGPDWVQLQFGLGRLVGPFKVEFEAQRSFSAEGHMAIDDITFTGCGYPDPPVTCRNDDFRCDNRRCVESTRICDLTDDCGDLSDEFACDDYISCDFERGICDWEQIHTDELDWDLEQGLTRTPWTGPAMDHTTGLDSGTYVYLESSLPRQEGDRARLASPAFDQATEDCQIRVYYHLYGEEIGSISIYTRTQINGPLTLRWRRVGELGDFWERADVPLNSTDPFQVIIEGVVGDGIHGDIAIDDTSFTSDCNLLDGTLPSVTTVAPTVGPSIGVPCGTTDFTCDDGTCINLNLRCDETEQCSDGSDERNCGECDFEGGLCDWKIVDTGLYAWKRQLARTAPSSVAPSDDHTTGSEDGYYMYVDSTQGTFGLSAVFQSPDLLGNTGLRCIMRFWYHLYGGEAGTLIAFLYENFIPVDSFSVSGDQGNQWNQGTLTIGPRAVGQYAIRFEATPGSGFGNPDSTADIAIDDITFVDCSSSVDVNCDFGPRGAKTMCAWQQVTDDEFDWKLDWGDTPSYFTGPKFDHTTTEGDGFYLFTEVSPQNRGDRARITSGQIRSTGNDIYCFDFWYHMYGPAIGELNVYLKTADNEVKLFHKRGTQEFAWLNGFRSISMSTAFEIIIEGVAGPSFDGDIAVDDLSYYASPCPPTPECEFETDFCGWTNVDDDSSSFDWQRGMNGNPTAGTGPTTDHTTESATGYFAYARVAQYPVGSEARLASPSYSVSGVHCLTFFYFMYGDDVGTLYVYKQDTGDMFVPPLWTKTGDQGIYWRQAEVEINPTLGSDFQIYFEAIAGSSNTGSMAIDDVVLTQGLCPVEDFCDFEQGLCTWQNDFDHDNFDWLRDGAGTGTGGTGPDVDHTLNSKRGYYMYVEASGRPIGDKAWFVSDRIPPTGGRCLNMWYHMFGEAVGDLNIYQEEINSVSPKLLRSVSGNQGNVWLNAKINLQSGSEFHILIEGVIGFNISSDIAIDDLLIEHNPCSSTPAPPIITTLPPTYPPDSHDCNFESNNICEWTQDKNDRMNWILKRGPTSSSATGPSVDHTLGTRYGYYAYLETSSGVNNYNARLISSILSSQGRYCMEFYYHMYGAHINELSIYLLDQLEQKVWTKRGNQGDVWLQGLIQFVNNGTHQVIIEAVKGTSYQGDIAIDDIRFFYGTCPPASNCDFEFDSCGYSQHPLNDFNWRRLQGQDSTTALVTDHTYGTSAGHYMYASLTSQPSDAIGAIESGYYPPTDGSCIQFFYAPVGDLGAGKLVVKQGSPSGTEDIIWTVPVGRLHQWHVGEVTMYSRIPGEGISIIFQANRENGTFRGGVAVDDISVSPGICYPAGACSFEDFNFCAWQNTPDTDDFDWVVKAGSTPTSGTGPTKDHTLGSSAGHYAFIESSYPQTQGDLAHLLSPMFEGDRTRCLEFYLHMYGDQMGTLNIYRRKTDLQMERLFTLSQNKGNVWRKASVTFDTSERVYDILVEGVVGSGLKSDIALDDLSISDGACPDEGSNCDFFCEVDSSCVPYSKVCDFVSDCSNSHDEDSCGYACTFEEDICGWTIGDETAFSWTRGRQQTPDKNSGPFIDHTTLSPLGYYIFLSSDDGTQGWGSFTSPTMHNSAASCELHFWSHFSGQDIGYLDVLLVTDYSTRVALRIDQSFTASDWEQKLVVVGRITGGFTVEFRGARSFAVQGGIAIDDILFTGCNLPLNTSEPCQDDEYRCDRDACIPNYQLCDFSDDCGDYSDELNSTCVQFDRCDFEMGMCSFENDDKDDVDWQRLSGDDTNAMPAIDHTLLRSGGYFMYVDSAPYNANRATLVGPVYQPSPGGSCKMRVWFYSHGDNPGYLSFGYRVEEGGYDFHLQDLMGPFGDYWLKYEFTFYSSLDFKPLIVARHPYSGRDGVIAVDDVSFTPECLISDNELPIAPTVVPTTPVGPCGVGKWQCSDEACIDKSLYCDFKEDCSDGSDEAACGPCDFEDNFCGYNDVSVGNHKWVISGSSSFAKRSLRQRRDAGGSFVMVDTATGLFNEPAILESTILPDTAPKCSIEFWYQFESPTDQSMLLLSSVDITNPSVSTELWQPITDTSGAWQKATVGIGRQSSDFKIRFSAYLYYDADMAAIDGIAWKDCDVEHADPCDILCSNNLCVSYDTQCDYTNDCGDMTDESDCGNVSINTLSIALTPTP</sequence>
<feature type="domain" description="MAM" evidence="6">
    <location>
        <begin position="4982"/>
        <end position="5144"/>
    </location>
</feature>
<dbReference type="SUPFAM" id="SSF57424">
    <property type="entry name" value="LDL receptor-like module"/>
    <property type="match status" value="6"/>
</dbReference>
<feature type="domain" description="MAM" evidence="6">
    <location>
        <begin position="862"/>
        <end position="1022"/>
    </location>
</feature>
<feature type="domain" description="MAM" evidence="6">
    <location>
        <begin position="3187"/>
        <end position="3344"/>
    </location>
</feature>
<dbReference type="PANTHER" id="PTHR23282">
    <property type="entry name" value="APICAL ENDOSOMAL GLYCOPROTEIN PRECURSOR"/>
    <property type="match status" value="1"/>
</dbReference>
<feature type="disulfide bond" evidence="3">
    <location>
        <begin position="5331"/>
        <end position="5346"/>
    </location>
</feature>
<comment type="caution">
    <text evidence="3">Lacks conserved residue(s) required for the propagation of feature annotation.</text>
</comment>
<keyword evidence="5" id="KW-0732">Signal</keyword>
<feature type="disulfide bond" evidence="3">
    <location>
        <begin position="3703"/>
        <end position="3718"/>
    </location>
</feature>
<evidence type="ECO:0000259" key="6">
    <source>
        <dbReference type="PROSITE" id="PS50060"/>
    </source>
</evidence>
<feature type="domain" description="MAM" evidence="6">
    <location>
        <begin position="5146"/>
        <end position="5309"/>
    </location>
</feature>
<organism evidence="7 8">
    <name type="scientific">Holothuria leucospilota</name>
    <name type="common">Black long sea cucumber</name>
    <name type="synonym">Mertensiothuria leucospilota</name>
    <dbReference type="NCBI Taxonomy" id="206669"/>
    <lineage>
        <taxon>Eukaryota</taxon>
        <taxon>Metazoa</taxon>
        <taxon>Echinodermata</taxon>
        <taxon>Eleutherozoa</taxon>
        <taxon>Echinozoa</taxon>
        <taxon>Holothuroidea</taxon>
        <taxon>Aspidochirotacea</taxon>
        <taxon>Aspidochirotida</taxon>
        <taxon>Holothuriidae</taxon>
        <taxon>Holothuria</taxon>
    </lineage>
</organism>
<feature type="compositionally biased region" description="Polar residues" evidence="4">
    <location>
        <begin position="2867"/>
        <end position="2883"/>
    </location>
</feature>
<feature type="domain" description="MAM" evidence="6">
    <location>
        <begin position="2351"/>
        <end position="2514"/>
    </location>
</feature>
<dbReference type="Pfam" id="PF00057">
    <property type="entry name" value="Ldl_recept_a"/>
    <property type="match status" value="4"/>
</dbReference>
<feature type="domain" description="MAM" evidence="6">
    <location>
        <begin position="4476"/>
        <end position="4640"/>
    </location>
</feature>
<dbReference type="FunFam" id="2.60.120.200:FF:000128">
    <property type="entry name" value="enteropeptidase isoform X2"/>
    <property type="match status" value="2"/>
</dbReference>
<evidence type="ECO:0000256" key="4">
    <source>
        <dbReference type="SAM" id="MobiDB-lite"/>
    </source>
</evidence>
<dbReference type="Proteomes" id="UP001152320">
    <property type="component" value="Chromosome 1"/>
</dbReference>
<name>A0A9Q1CTB4_HOLLE</name>
<dbReference type="GO" id="GO:0016020">
    <property type="term" value="C:membrane"/>
    <property type="evidence" value="ECO:0007669"/>
    <property type="project" value="InterPro"/>
</dbReference>
<feature type="domain" description="MAM" evidence="6">
    <location>
        <begin position="2842"/>
        <end position="3002"/>
    </location>
</feature>
<feature type="domain" description="MAM" evidence="6">
    <location>
        <begin position="2188"/>
        <end position="2349"/>
    </location>
</feature>
<feature type="domain" description="MAM" evidence="6">
    <location>
        <begin position="5768"/>
        <end position="5933"/>
    </location>
</feature>
<feature type="domain" description="MAM" evidence="6">
    <location>
        <begin position="4642"/>
        <end position="4803"/>
    </location>
</feature>
<feature type="domain" description="MAM" evidence="6">
    <location>
        <begin position="2686"/>
        <end position="2840"/>
    </location>
</feature>
<feature type="disulfide bond" evidence="3">
    <location>
        <begin position="3891"/>
        <end position="3909"/>
    </location>
</feature>
<gene>
    <name evidence="7" type="ORF">HOLleu_03682</name>
</gene>
<keyword evidence="1" id="KW-0677">Repeat</keyword>
<dbReference type="CDD" id="cd06263">
    <property type="entry name" value="MAM"/>
    <property type="match status" value="29"/>
</dbReference>
<evidence type="ECO:0000313" key="8">
    <source>
        <dbReference type="Proteomes" id="UP001152320"/>
    </source>
</evidence>